<name>D6SK17_9BACT</name>
<dbReference type="OrthoDB" id="5452634at2"/>
<dbReference type="eggNOG" id="COG1406">
    <property type="taxonomic scope" value="Bacteria"/>
</dbReference>
<dbReference type="SUPFAM" id="SSF103039">
    <property type="entry name" value="CheC-like"/>
    <property type="match status" value="1"/>
</dbReference>
<dbReference type="Pfam" id="PF13690">
    <property type="entry name" value="CheX"/>
    <property type="match status" value="1"/>
</dbReference>
<comment type="caution">
    <text evidence="3">The sequence shown here is derived from an EMBL/GenBank/DDBJ whole genome shotgun (WGS) entry which is preliminary data.</text>
</comment>
<keyword evidence="1" id="KW-0145">Chemotaxis</keyword>
<dbReference type="Gene3D" id="3.40.1550.10">
    <property type="entry name" value="CheC-like"/>
    <property type="match status" value="1"/>
</dbReference>
<dbReference type="Proteomes" id="UP000005496">
    <property type="component" value="Unassembled WGS sequence"/>
</dbReference>
<proteinExistence type="predicted"/>
<dbReference type="AlphaFoldDB" id="D6SK17"/>
<sequence length="176" mass="19599">MQEQSVNIKDLMQSLAQGTQSFLQSEAGVSVTGIDCRYEPVNTLKLSYLTSLISVNSSINMFFAFSFEKDLIFSILRQMTQGLDYPEEETPDYLESAATEMLNIVVGNTAEFFAPGGERVTFSPPIVIQEARNMIRTQGTTFYSSVVQTSKGNLYIHLIGPRQLFDEQLNNLEAGS</sequence>
<evidence type="ECO:0000256" key="1">
    <source>
        <dbReference type="ARBA" id="ARBA00022500"/>
    </source>
</evidence>
<dbReference type="RefSeq" id="WP_008869342.1">
    <property type="nucleotide sequence ID" value="NZ_ACJN02000001.1"/>
</dbReference>
<accession>D6SK17</accession>
<dbReference type="InterPro" id="IPR028051">
    <property type="entry name" value="CheX-like_dom"/>
</dbReference>
<dbReference type="GO" id="GO:0006935">
    <property type="term" value="P:chemotaxis"/>
    <property type="evidence" value="ECO:0007669"/>
    <property type="project" value="UniProtKB-KW"/>
</dbReference>
<organism evidence="3 4">
    <name type="scientific">Desulfonatronospira thiodismutans ASO3-1</name>
    <dbReference type="NCBI Taxonomy" id="555779"/>
    <lineage>
        <taxon>Bacteria</taxon>
        <taxon>Pseudomonadati</taxon>
        <taxon>Thermodesulfobacteriota</taxon>
        <taxon>Desulfovibrionia</taxon>
        <taxon>Desulfovibrionales</taxon>
        <taxon>Desulfonatronovibrionaceae</taxon>
        <taxon>Desulfonatronospira</taxon>
    </lineage>
</organism>
<gene>
    <name evidence="3" type="ORF">Dthio_PD3677</name>
</gene>
<evidence type="ECO:0000259" key="2">
    <source>
        <dbReference type="Pfam" id="PF13690"/>
    </source>
</evidence>
<evidence type="ECO:0000313" key="4">
    <source>
        <dbReference type="Proteomes" id="UP000005496"/>
    </source>
</evidence>
<dbReference type="EMBL" id="ACJN02000001">
    <property type="protein sequence ID" value="EFI36220.1"/>
    <property type="molecule type" value="Genomic_DNA"/>
</dbReference>
<dbReference type="InterPro" id="IPR028976">
    <property type="entry name" value="CheC-like_sf"/>
</dbReference>
<reference evidence="3" key="1">
    <citation type="submission" date="2010-05" db="EMBL/GenBank/DDBJ databases">
        <title>The draft genome of Desulfonatronospira thiodismutans ASO3-1.</title>
        <authorList>
            <consortium name="US DOE Joint Genome Institute (JGI-PGF)"/>
            <person name="Lucas S."/>
            <person name="Copeland A."/>
            <person name="Lapidus A."/>
            <person name="Cheng J.-F."/>
            <person name="Bruce D."/>
            <person name="Goodwin L."/>
            <person name="Pitluck S."/>
            <person name="Chertkov O."/>
            <person name="Brettin T."/>
            <person name="Detter J.C."/>
            <person name="Han C."/>
            <person name="Land M.L."/>
            <person name="Hauser L."/>
            <person name="Kyrpides N."/>
            <person name="Mikhailova N."/>
            <person name="Muyzer G."/>
            <person name="Woyke T."/>
        </authorList>
    </citation>
    <scope>NUCLEOTIDE SEQUENCE [LARGE SCALE GENOMIC DNA]</scope>
    <source>
        <strain evidence="3">ASO3-1</strain>
    </source>
</reference>
<keyword evidence="4" id="KW-1185">Reference proteome</keyword>
<evidence type="ECO:0000313" key="3">
    <source>
        <dbReference type="EMBL" id="EFI36220.1"/>
    </source>
</evidence>
<feature type="domain" description="Chemotaxis phosphatase CheX-like" evidence="2">
    <location>
        <begin position="50"/>
        <end position="137"/>
    </location>
</feature>
<protein>
    <recommendedName>
        <fullName evidence="2">Chemotaxis phosphatase CheX-like domain-containing protein</fullName>
    </recommendedName>
</protein>